<dbReference type="InterPro" id="IPR004044">
    <property type="entry name" value="KH_dom_type_2"/>
</dbReference>
<dbReference type="PROSITE" id="PS50823">
    <property type="entry name" value="KH_TYPE_2"/>
    <property type="match status" value="1"/>
</dbReference>
<comment type="caution">
    <text evidence="11">The sequence shown here is derived from an EMBL/GenBank/DDBJ whole genome shotgun (WGS) entry which is preliminary data.</text>
</comment>
<protein>
    <recommendedName>
        <fullName evidence="7 8">Small ribosomal subunit protein uS3</fullName>
    </recommendedName>
</protein>
<dbReference type="InterPro" id="IPR001351">
    <property type="entry name" value="Ribosomal_uS3_C"/>
</dbReference>
<organism evidence="11 12">
    <name type="scientific">candidate division WOR-3 bacterium</name>
    <dbReference type="NCBI Taxonomy" id="2052148"/>
    <lineage>
        <taxon>Bacteria</taxon>
        <taxon>Bacteria division WOR-3</taxon>
    </lineage>
</organism>
<dbReference type="InterPro" id="IPR015946">
    <property type="entry name" value="KH_dom-like_a/b"/>
</dbReference>
<gene>
    <name evidence="8" type="primary">rpsC</name>
    <name evidence="11" type="ORF">DCG82_00620</name>
</gene>
<dbReference type="GO" id="GO:0019843">
    <property type="term" value="F:rRNA binding"/>
    <property type="evidence" value="ECO:0007669"/>
    <property type="project" value="UniProtKB-UniRule"/>
</dbReference>
<dbReference type="PANTHER" id="PTHR11760:SF19">
    <property type="entry name" value="SMALL RIBOSOMAL SUBUNIT PROTEIN US3C"/>
    <property type="match status" value="1"/>
</dbReference>
<evidence type="ECO:0000256" key="3">
    <source>
        <dbReference type="ARBA" id="ARBA00022884"/>
    </source>
</evidence>
<dbReference type="InterPro" id="IPR005704">
    <property type="entry name" value="Ribosomal_uS3_bac-typ"/>
</dbReference>
<dbReference type="CDD" id="cd02412">
    <property type="entry name" value="KH-II_30S_S3"/>
    <property type="match status" value="1"/>
</dbReference>
<comment type="subunit">
    <text evidence="8">Part of the 30S ribosomal subunit. Forms a tight complex with proteins S10 and S14.</text>
</comment>
<evidence type="ECO:0000256" key="8">
    <source>
        <dbReference type="HAMAP-Rule" id="MF_01309"/>
    </source>
</evidence>
<dbReference type="Gene3D" id="3.30.1140.32">
    <property type="entry name" value="Ribosomal protein S3, C-terminal domain"/>
    <property type="match status" value="1"/>
</dbReference>
<evidence type="ECO:0000313" key="12">
    <source>
        <dbReference type="Proteomes" id="UP000262454"/>
    </source>
</evidence>
<dbReference type="HAMAP" id="MF_01309_B">
    <property type="entry name" value="Ribosomal_uS3_B"/>
    <property type="match status" value="1"/>
</dbReference>
<sequence length="237" mass="27085">MGQKVHPYGFRVGINKNWQSRWFNLKDYPQLLKEDNEIRKYVKSKAEQEALKLDRKGYTTGISRIVIERKSKKVKIIIFTSKPGLIIGNKGEVVDALKEEIKKYFNKEEVDININEIENSALDAQLVAENIARQIEKRVAYKRAMKKAVQNALKAGAEGIKVSCGGRLNGAEIARTEWYREGRVPLQTLRSDIDYGYDISRTTAGAIGVKVWLYRGEIPTDRIQSDEVNVKVKKKNK</sequence>
<feature type="domain" description="KH type-2" evidence="10">
    <location>
        <begin position="38"/>
        <end position="118"/>
    </location>
</feature>
<evidence type="ECO:0000259" key="10">
    <source>
        <dbReference type="PROSITE" id="PS50823"/>
    </source>
</evidence>
<dbReference type="AlphaFoldDB" id="A0A348MIM3"/>
<dbReference type="InterPro" id="IPR057258">
    <property type="entry name" value="Ribosomal_uS3"/>
</dbReference>
<evidence type="ECO:0000256" key="5">
    <source>
        <dbReference type="ARBA" id="ARBA00023274"/>
    </source>
</evidence>
<dbReference type="GO" id="GO:0022627">
    <property type="term" value="C:cytosolic small ribosomal subunit"/>
    <property type="evidence" value="ECO:0007669"/>
    <property type="project" value="TreeGrafter"/>
</dbReference>
<dbReference type="Proteomes" id="UP000262454">
    <property type="component" value="Unassembled WGS sequence"/>
</dbReference>
<evidence type="ECO:0000256" key="7">
    <source>
        <dbReference type="ARBA" id="ARBA00035257"/>
    </source>
</evidence>
<proteinExistence type="inferred from homology"/>
<keyword evidence="2 8" id="KW-0699">rRNA-binding</keyword>
<dbReference type="InterPro" id="IPR004087">
    <property type="entry name" value="KH_dom"/>
</dbReference>
<dbReference type="GO" id="GO:0003735">
    <property type="term" value="F:structural constituent of ribosome"/>
    <property type="evidence" value="ECO:0007669"/>
    <property type="project" value="InterPro"/>
</dbReference>
<accession>A0A348MIM3</accession>
<dbReference type="Pfam" id="PF00189">
    <property type="entry name" value="Ribosomal_S3_C"/>
    <property type="match status" value="1"/>
</dbReference>
<evidence type="ECO:0000256" key="4">
    <source>
        <dbReference type="ARBA" id="ARBA00022980"/>
    </source>
</evidence>
<evidence type="ECO:0000313" key="11">
    <source>
        <dbReference type="EMBL" id="HAF06899.1"/>
    </source>
</evidence>
<dbReference type="SUPFAM" id="SSF54821">
    <property type="entry name" value="Ribosomal protein S3 C-terminal domain"/>
    <property type="match status" value="1"/>
</dbReference>
<dbReference type="NCBIfam" id="TIGR01009">
    <property type="entry name" value="rpsC_bact"/>
    <property type="match status" value="1"/>
</dbReference>
<evidence type="ECO:0000256" key="9">
    <source>
        <dbReference type="RuleBase" id="RU003624"/>
    </source>
</evidence>
<dbReference type="InterPro" id="IPR009019">
    <property type="entry name" value="KH_sf_prok-type"/>
</dbReference>
<comment type="function">
    <text evidence="6 8">Binds the lower part of the 30S subunit head. Binds mRNA in the 70S ribosome, positioning it for translation.</text>
</comment>
<dbReference type="InterPro" id="IPR036419">
    <property type="entry name" value="Ribosomal_S3_C_sf"/>
</dbReference>
<dbReference type="FunFam" id="3.30.300.20:FF:000001">
    <property type="entry name" value="30S ribosomal protein S3"/>
    <property type="match status" value="1"/>
</dbReference>
<keyword evidence="3 8" id="KW-0694">RNA-binding</keyword>
<dbReference type="GO" id="GO:0006412">
    <property type="term" value="P:translation"/>
    <property type="evidence" value="ECO:0007669"/>
    <property type="project" value="UniProtKB-UniRule"/>
</dbReference>
<dbReference type="InterPro" id="IPR018280">
    <property type="entry name" value="Ribosomal_uS3_CS"/>
</dbReference>
<evidence type="ECO:0000256" key="1">
    <source>
        <dbReference type="ARBA" id="ARBA00010761"/>
    </source>
</evidence>
<dbReference type="PROSITE" id="PS00548">
    <property type="entry name" value="RIBOSOMAL_S3"/>
    <property type="match status" value="1"/>
</dbReference>
<evidence type="ECO:0000256" key="6">
    <source>
        <dbReference type="ARBA" id="ARBA00024998"/>
    </source>
</evidence>
<keyword evidence="5 8" id="KW-0687">Ribonucleoprotein</keyword>
<evidence type="ECO:0000256" key="2">
    <source>
        <dbReference type="ARBA" id="ARBA00022730"/>
    </source>
</evidence>
<dbReference type="SUPFAM" id="SSF54814">
    <property type="entry name" value="Prokaryotic type KH domain (KH-domain type II)"/>
    <property type="match status" value="1"/>
</dbReference>
<dbReference type="GO" id="GO:0003729">
    <property type="term" value="F:mRNA binding"/>
    <property type="evidence" value="ECO:0007669"/>
    <property type="project" value="UniProtKB-UniRule"/>
</dbReference>
<keyword evidence="4 8" id="KW-0689">Ribosomal protein</keyword>
<dbReference type="SMART" id="SM00322">
    <property type="entry name" value="KH"/>
    <property type="match status" value="1"/>
</dbReference>
<dbReference type="Gene3D" id="3.30.300.20">
    <property type="match status" value="1"/>
</dbReference>
<dbReference type="EMBL" id="DMCX01000012">
    <property type="protein sequence ID" value="HAF06899.1"/>
    <property type="molecule type" value="Genomic_DNA"/>
</dbReference>
<reference evidence="11 12" key="1">
    <citation type="journal article" date="2018" name="Nat. Biotechnol.">
        <title>A standardized bacterial taxonomy based on genome phylogeny substantially revises the tree of life.</title>
        <authorList>
            <person name="Parks D.H."/>
            <person name="Chuvochina M."/>
            <person name="Waite D.W."/>
            <person name="Rinke C."/>
            <person name="Skarshewski A."/>
            <person name="Chaumeil P.A."/>
            <person name="Hugenholtz P."/>
        </authorList>
    </citation>
    <scope>NUCLEOTIDE SEQUENCE [LARGE SCALE GENOMIC DNA]</scope>
    <source>
        <strain evidence="11">UBA7921</strain>
    </source>
</reference>
<comment type="similarity">
    <text evidence="1 8 9">Belongs to the universal ribosomal protein uS3 family.</text>
</comment>
<name>A0A348MIM3_UNCW3</name>
<dbReference type="PANTHER" id="PTHR11760">
    <property type="entry name" value="30S/40S RIBOSOMAL PROTEIN S3"/>
    <property type="match status" value="1"/>
</dbReference>
<dbReference type="Pfam" id="PF07650">
    <property type="entry name" value="KH_2"/>
    <property type="match status" value="1"/>
</dbReference>